<comment type="caution">
    <text evidence="2">The sequence shown here is derived from an EMBL/GenBank/DDBJ whole genome shotgun (WGS) entry which is preliminary data.</text>
</comment>
<dbReference type="Proteomes" id="UP000260644">
    <property type="component" value="Unassembled WGS sequence"/>
</dbReference>
<dbReference type="SUPFAM" id="SSF81296">
    <property type="entry name" value="E set domains"/>
    <property type="match status" value="1"/>
</dbReference>
<feature type="domain" description="Surface glycan-binding protein B xyloglucan binding" evidence="1">
    <location>
        <begin position="205"/>
        <end position="376"/>
    </location>
</feature>
<dbReference type="EMBL" id="QPMM01000008">
    <property type="protein sequence ID" value="RFS21331.1"/>
    <property type="molecule type" value="Genomic_DNA"/>
</dbReference>
<evidence type="ECO:0000313" key="2">
    <source>
        <dbReference type="EMBL" id="RFS21331.1"/>
    </source>
</evidence>
<sequence length="381" mass="42376">MQKIYKSILLFLLCIGIVCCYSACTKESLSNNGEPKINYVRVTDPAAADSLVVEAGQGMLIAIVGENLGDAREIWFNDQKANLTSPYITSTVILVSVPSQIPVEVDNKLKIIFANGKKLEYNFPVKISKPLITRMDCEYVADGDVATITGDYFYAPVKVIFPGGKEGEIVEVKDKQVKVKVPAGTEPGQITIKTNFGQVESDFWFRDNRNIFISSDPFTGWWNSNFVVSNPGPNDPPLINGNYIRVKQSIGNWAWIELAGGPASAMGPISKKIPDEAILKPENYNLKFELNTKKPYNSNGIKFCVGVPDDKQGDYFWAPPYDTKGVWQTVIIPYEEVTKAYANRSIQPDGYYTRVVFSGPGDLDCDMSFDNFRVVPKVIKK</sequence>
<dbReference type="GO" id="GO:0030247">
    <property type="term" value="F:polysaccharide binding"/>
    <property type="evidence" value="ECO:0007669"/>
    <property type="project" value="InterPro"/>
</dbReference>
<dbReference type="OrthoDB" id="660167at2"/>
<dbReference type="AlphaFoldDB" id="A0A3E1Y817"/>
<dbReference type="Gene3D" id="2.60.40.10">
    <property type="entry name" value="Immunoglobulins"/>
    <property type="match status" value="2"/>
</dbReference>
<accession>A0A3E1Y817</accession>
<keyword evidence="3" id="KW-1185">Reference proteome</keyword>
<evidence type="ECO:0000259" key="1">
    <source>
        <dbReference type="Pfam" id="PF18329"/>
    </source>
</evidence>
<dbReference type="InterPro" id="IPR040475">
    <property type="entry name" value="SGBP_B_XBD"/>
</dbReference>
<organism evidence="2 3">
    <name type="scientific">Chitinophaga silvatica</name>
    <dbReference type="NCBI Taxonomy" id="2282649"/>
    <lineage>
        <taxon>Bacteria</taxon>
        <taxon>Pseudomonadati</taxon>
        <taxon>Bacteroidota</taxon>
        <taxon>Chitinophagia</taxon>
        <taxon>Chitinophagales</taxon>
        <taxon>Chitinophagaceae</taxon>
        <taxon>Chitinophaga</taxon>
    </lineage>
</organism>
<dbReference type="InterPro" id="IPR013783">
    <property type="entry name" value="Ig-like_fold"/>
</dbReference>
<gene>
    <name evidence="2" type="ORF">DVR12_15630</name>
</gene>
<dbReference type="InterPro" id="IPR014756">
    <property type="entry name" value="Ig_E-set"/>
</dbReference>
<evidence type="ECO:0000313" key="3">
    <source>
        <dbReference type="Proteomes" id="UP000260644"/>
    </source>
</evidence>
<reference evidence="2 3" key="1">
    <citation type="submission" date="2018-07" db="EMBL/GenBank/DDBJ databases">
        <title>Chitinophaga K2CV101002-2 sp. nov., isolated from a monsoon evergreen broad-leaved forest soil.</title>
        <authorList>
            <person name="Lv Y."/>
        </authorList>
    </citation>
    <scope>NUCLEOTIDE SEQUENCE [LARGE SCALE GENOMIC DNA]</scope>
    <source>
        <strain evidence="2 3">GDMCC 1.1288</strain>
    </source>
</reference>
<dbReference type="RefSeq" id="WP_116976742.1">
    <property type="nucleotide sequence ID" value="NZ_QPMM01000008.1"/>
</dbReference>
<dbReference type="Pfam" id="PF18329">
    <property type="entry name" value="SGBP_B_XBD"/>
    <property type="match status" value="1"/>
</dbReference>
<proteinExistence type="predicted"/>
<name>A0A3E1Y817_9BACT</name>
<protein>
    <recommendedName>
        <fullName evidence="1">Surface glycan-binding protein B xyloglucan binding domain-containing protein</fullName>
    </recommendedName>
</protein>